<evidence type="ECO:0000256" key="6">
    <source>
        <dbReference type="ARBA" id="ARBA00022763"/>
    </source>
</evidence>
<feature type="domain" description="C2H2-type" evidence="20">
    <location>
        <begin position="593"/>
        <end position="620"/>
    </location>
</feature>
<keyword evidence="8" id="KW-0378">Hydrolase</keyword>
<dbReference type="Pfam" id="PF00096">
    <property type="entry name" value="zf-C2H2"/>
    <property type="match status" value="7"/>
</dbReference>
<dbReference type="STRING" id="158441.A0A226F4H6"/>
<keyword evidence="3" id="KW-0479">Metal-binding</keyword>
<dbReference type="InterPro" id="IPR029060">
    <property type="entry name" value="PIN-like_dom_sf"/>
</dbReference>
<sequence>MGIHGLHPLLKTNVVKTNIRQFAGHTAGVDLFCYLYKGAYSTKLTGDQVTIQFVDYVVHILNVIMEADVTPVLVLDGKRLLAKTKTHLHRQQQQQKRREKAAASSSSSTGQPDSNLLEKEVTLHWSAVHRFIEIAKDLNLDFIVAPYEADSQLGHLFKEKYIDFVITEDADLVVYGCERVLFKLDRNGNGDYFESSNLPTCLGIQPQVFTKDVFLWICILSGCDYLQNVKGIGIMKAIEMVLLCLKRNKSQLDINLIMKMIPDRMSKDAIIPEEYAADFHKAILTFRHQLVMDPKSRKVVPLSSYPDGLDLTQLQFAGEKIDDDLSMDISWGNIDPYSLKEFSIPTKYYNPDDVPTTNIWSSEYELMESPFNIQPVLHGNFPEEPQVWSCDHCEEEFENVGEFKSHLKIHGATLRYPCSNCEKDFSSQLTLHRHQLVHLSQSPYKCDVCNQQFAYPTSLTVHIRTHTGEKPYRCGWVSPFICAICERNFSQRTSLHEHLKTHTLEKDFACDVCGRQFARNHHLKDHKLIHQEVKVTLFKCQFCTMSFSLKTNLTTHLRLHTGDRPYQCQQCPESFARLIQLQSHEQSHTGKKFTCSTCGQQFALKANLKQHEAIHSGIKSFGCPNCDYTTNRTSSLKTHIKRMHPGATDQIDGDQDDAVAEEIVGKRVDGASVEYKVKWSGSKKDTWEHAEELLEHRLLINQFEEKLNRHEAEKKLQIAKRPIPLLDSDAANLLKKMDLPNGFDLNWEPLKILGVTEVRGKLCYLMKWRAKATPTMVLSSQASAICPQIVIQFYEKQRGWEDYVVKLVTK</sequence>
<dbReference type="PROSITE" id="PS50013">
    <property type="entry name" value="CHROMO_2"/>
    <property type="match status" value="2"/>
</dbReference>
<keyword evidence="2" id="KW-0540">Nuclease</keyword>
<evidence type="ECO:0000256" key="15">
    <source>
        <dbReference type="ARBA" id="ARBA00068876"/>
    </source>
</evidence>
<dbReference type="SMART" id="SM00484">
    <property type="entry name" value="XPGI"/>
    <property type="match status" value="1"/>
</dbReference>
<feature type="domain" description="Chromo" evidence="19">
    <location>
        <begin position="658"/>
        <end position="715"/>
    </location>
</feature>
<keyword evidence="11" id="KW-0238">DNA-binding</keyword>
<evidence type="ECO:0000256" key="16">
    <source>
        <dbReference type="PROSITE-ProRule" id="PRU00042"/>
    </source>
</evidence>
<dbReference type="GO" id="GO:0006281">
    <property type="term" value="P:DNA repair"/>
    <property type="evidence" value="ECO:0007669"/>
    <property type="project" value="UniProtKB-KW"/>
</dbReference>
<feature type="domain" description="C2H2-type" evidence="20">
    <location>
        <begin position="480"/>
        <end position="507"/>
    </location>
</feature>
<dbReference type="EMBL" id="LNIX01000001">
    <property type="protein sequence ID" value="OXA64679.1"/>
    <property type="molecule type" value="Genomic_DNA"/>
</dbReference>
<dbReference type="GO" id="GO:0004527">
    <property type="term" value="F:exonuclease activity"/>
    <property type="evidence" value="ECO:0007669"/>
    <property type="project" value="UniProtKB-KW"/>
</dbReference>
<organism evidence="21 22">
    <name type="scientific">Folsomia candida</name>
    <name type="common">Springtail</name>
    <dbReference type="NCBI Taxonomy" id="158441"/>
    <lineage>
        <taxon>Eukaryota</taxon>
        <taxon>Metazoa</taxon>
        <taxon>Ecdysozoa</taxon>
        <taxon>Arthropoda</taxon>
        <taxon>Hexapoda</taxon>
        <taxon>Collembola</taxon>
        <taxon>Entomobryomorpha</taxon>
        <taxon>Isotomoidea</taxon>
        <taxon>Isotomidae</taxon>
        <taxon>Proisotominae</taxon>
        <taxon>Folsomia</taxon>
    </lineage>
</organism>
<keyword evidence="10" id="KW-0805">Transcription regulation</keyword>
<feature type="domain" description="Chromo" evidence="19">
    <location>
        <begin position="747"/>
        <end position="805"/>
    </location>
</feature>
<evidence type="ECO:0000256" key="14">
    <source>
        <dbReference type="ARBA" id="ARBA00023242"/>
    </source>
</evidence>
<keyword evidence="21" id="KW-0269">Exonuclease</keyword>
<keyword evidence="14" id="KW-0539">Nucleus</keyword>
<comment type="caution">
    <text evidence="21">The sequence shown here is derived from an EMBL/GenBank/DDBJ whole genome shotgun (WGS) entry which is preliminary data.</text>
</comment>
<dbReference type="PRINTS" id="PR00853">
    <property type="entry name" value="XPGRADSUPER"/>
</dbReference>
<dbReference type="CDD" id="cd00034">
    <property type="entry name" value="CSD"/>
    <property type="match status" value="1"/>
</dbReference>
<dbReference type="OrthoDB" id="26491at2759"/>
<dbReference type="FunFam" id="3.30.160.60:FF:000145">
    <property type="entry name" value="Zinc finger protein 574"/>
    <property type="match status" value="2"/>
</dbReference>
<dbReference type="Pfam" id="PF00867">
    <property type="entry name" value="XPG_I"/>
    <property type="match status" value="1"/>
</dbReference>
<dbReference type="FunFam" id="3.30.160.60:FF:000100">
    <property type="entry name" value="Zinc finger 45-like"/>
    <property type="match status" value="1"/>
</dbReference>
<keyword evidence="12" id="KW-0804">Transcription</keyword>
<dbReference type="Gene3D" id="3.30.160.60">
    <property type="entry name" value="Classic Zinc Finger"/>
    <property type="match status" value="8"/>
</dbReference>
<evidence type="ECO:0000256" key="12">
    <source>
        <dbReference type="ARBA" id="ARBA00023163"/>
    </source>
</evidence>
<dbReference type="InterPro" id="IPR019974">
    <property type="entry name" value="XPG_CS"/>
</dbReference>
<reference evidence="21 22" key="1">
    <citation type="submission" date="2015-12" db="EMBL/GenBank/DDBJ databases">
        <title>The genome of Folsomia candida.</title>
        <authorList>
            <person name="Faddeeva A."/>
            <person name="Derks M.F."/>
            <person name="Anvar Y."/>
            <person name="Smit S."/>
            <person name="Van Straalen N."/>
            <person name="Roelofs D."/>
        </authorList>
    </citation>
    <scope>NUCLEOTIDE SEQUENCE [LARGE SCALE GENOMIC DNA]</scope>
    <source>
        <strain evidence="21 22">VU population</strain>
        <tissue evidence="21">Whole body</tissue>
    </source>
</reference>
<evidence type="ECO:0000256" key="2">
    <source>
        <dbReference type="ARBA" id="ARBA00022722"/>
    </source>
</evidence>
<evidence type="ECO:0000256" key="8">
    <source>
        <dbReference type="ARBA" id="ARBA00022801"/>
    </source>
</evidence>
<dbReference type="Gene3D" id="1.10.150.20">
    <property type="entry name" value="5' to 3' exonuclease, C-terminal subdomain"/>
    <property type="match status" value="1"/>
</dbReference>
<dbReference type="InterPro" id="IPR006086">
    <property type="entry name" value="XPG-I_dom"/>
</dbReference>
<dbReference type="SMART" id="SM00298">
    <property type="entry name" value="CHROMO"/>
    <property type="match status" value="2"/>
</dbReference>
<dbReference type="PROSITE" id="PS50157">
    <property type="entry name" value="ZINC_FINGER_C2H2_2"/>
    <property type="match status" value="9"/>
</dbReference>
<keyword evidence="5" id="KW-0255">Endonuclease</keyword>
<dbReference type="Pfam" id="PF00385">
    <property type="entry name" value="Chromo"/>
    <property type="match status" value="1"/>
</dbReference>
<name>A0A226F4H6_FOLCA</name>
<feature type="region of interest" description="Disordered" evidence="18">
    <location>
        <begin position="86"/>
        <end position="114"/>
    </location>
</feature>
<evidence type="ECO:0000256" key="13">
    <source>
        <dbReference type="ARBA" id="ARBA00023204"/>
    </source>
</evidence>
<dbReference type="FunFam" id="3.30.160.60:FF:001840">
    <property type="entry name" value="Paternally-expressed gene 3 protein"/>
    <property type="match status" value="1"/>
</dbReference>
<gene>
    <name evidence="21" type="ORF">Fcan01_01870</name>
</gene>
<dbReference type="Gene3D" id="2.40.50.40">
    <property type="match status" value="2"/>
</dbReference>
<dbReference type="GO" id="GO:0005634">
    <property type="term" value="C:nucleus"/>
    <property type="evidence" value="ECO:0007669"/>
    <property type="project" value="UniProtKB-SubCell"/>
</dbReference>
<proteinExistence type="predicted"/>
<dbReference type="GO" id="GO:0004519">
    <property type="term" value="F:endonuclease activity"/>
    <property type="evidence" value="ECO:0007669"/>
    <property type="project" value="UniProtKB-KW"/>
</dbReference>
<dbReference type="InterPro" id="IPR006085">
    <property type="entry name" value="XPG_DNA_repair_N"/>
</dbReference>
<dbReference type="InterPro" id="IPR013087">
    <property type="entry name" value="Znf_C2H2_type"/>
</dbReference>
<dbReference type="InterPro" id="IPR023780">
    <property type="entry name" value="Chromo_domain"/>
</dbReference>
<dbReference type="InterPro" id="IPR036236">
    <property type="entry name" value="Znf_C2H2_sf"/>
</dbReference>
<dbReference type="InterPro" id="IPR016197">
    <property type="entry name" value="Chromo-like_dom_sf"/>
</dbReference>
<dbReference type="Pfam" id="PF13909">
    <property type="entry name" value="zf-H2C2_5"/>
    <property type="match status" value="1"/>
</dbReference>
<dbReference type="SUPFAM" id="SSF57667">
    <property type="entry name" value="beta-beta-alpha zinc fingers"/>
    <property type="match status" value="5"/>
</dbReference>
<evidence type="ECO:0000313" key="22">
    <source>
        <dbReference type="Proteomes" id="UP000198287"/>
    </source>
</evidence>
<evidence type="ECO:0000259" key="20">
    <source>
        <dbReference type="PROSITE" id="PS50157"/>
    </source>
</evidence>
<feature type="domain" description="C2H2-type" evidence="20">
    <location>
        <begin position="508"/>
        <end position="535"/>
    </location>
</feature>
<evidence type="ECO:0000256" key="9">
    <source>
        <dbReference type="ARBA" id="ARBA00022833"/>
    </source>
</evidence>
<dbReference type="CDD" id="cd00024">
    <property type="entry name" value="CD_CSD"/>
    <property type="match status" value="1"/>
</dbReference>
<dbReference type="SUPFAM" id="SSF47807">
    <property type="entry name" value="5' to 3' exonuclease, C-terminal subdomain"/>
    <property type="match status" value="1"/>
</dbReference>
<keyword evidence="17" id="KW-0175">Coiled coil</keyword>
<dbReference type="SMART" id="SM00485">
    <property type="entry name" value="XPGN"/>
    <property type="match status" value="1"/>
</dbReference>
<protein>
    <recommendedName>
        <fullName evidence="15">Zinc finger protein 865</fullName>
    </recommendedName>
</protein>
<keyword evidence="7 16" id="KW-0863">Zinc-finger</keyword>
<dbReference type="PROSITE" id="PS00842">
    <property type="entry name" value="XPG_2"/>
    <property type="match status" value="1"/>
</dbReference>
<keyword evidence="13" id="KW-0234">DNA repair</keyword>
<accession>A0A226F4H6</accession>
<dbReference type="PANTHER" id="PTHR16515:SF49">
    <property type="entry name" value="GASTRULA ZINC FINGER PROTEIN XLCGF49.1-LIKE-RELATED"/>
    <property type="match status" value="1"/>
</dbReference>
<dbReference type="InterPro" id="IPR050331">
    <property type="entry name" value="Zinc_finger"/>
</dbReference>
<dbReference type="InterPro" id="IPR006084">
    <property type="entry name" value="XPG/Rad2"/>
</dbReference>
<dbReference type="GO" id="GO:0003677">
    <property type="term" value="F:DNA binding"/>
    <property type="evidence" value="ECO:0007669"/>
    <property type="project" value="UniProtKB-KW"/>
</dbReference>
<evidence type="ECO:0000256" key="3">
    <source>
        <dbReference type="ARBA" id="ARBA00022723"/>
    </source>
</evidence>
<evidence type="ECO:0000256" key="11">
    <source>
        <dbReference type="ARBA" id="ARBA00023125"/>
    </source>
</evidence>
<keyword evidence="9" id="KW-0862">Zinc</keyword>
<dbReference type="InterPro" id="IPR036279">
    <property type="entry name" value="5-3_exonuclease_C_sf"/>
</dbReference>
<feature type="coiled-coil region" evidence="17">
    <location>
        <begin position="693"/>
        <end position="720"/>
    </location>
</feature>
<dbReference type="SMART" id="SM00355">
    <property type="entry name" value="ZnF_C2H2"/>
    <property type="match status" value="9"/>
</dbReference>
<feature type="domain" description="C2H2-type" evidence="20">
    <location>
        <begin position="388"/>
        <end position="410"/>
    </location>
</feature>
<dbReference type="GO" id="GO:0008270">
    <property type="term" value="F:zinc ion binding"/>
    <property type="evidence" value="ECO:0007669"/>
    <property type="project" value="UniProtKB-KW"/>
</dbReference>
<feature type="domain" description="C2H2-type" evidence="20">
    <location>
        <begin position="566"/>
        <end position="593"/>
    </location>
</feature>
<dbReference type="AlphaFoldDB" id="A0A226F4H6"/>
<dbReference type="Gene3D" id="3.40.50.1010">
    <property type="entry name" value="5'-nuclease"/>
    <property type="match status" value="1"/>
</dbReference>
<dbReference type="Proteomes" id="UP000198287">
    <property type="component" value="Unassembled WGS sequence"/>
</dbReference>
<feature type="compositionally biased region" description="Basic residues" evidence="18">
    <location>
        <begin position="86"/>
        <end position="99"/>
    </location>
</feature>
<dbReference type="GO" id="GO:0005694">
    <property type="term" value="C:chromosome"/>
    <property type="evidence" value="ECO:0007669"/>
    <property type="project" value="UniProtKB-ARBA"/>
</dbReference>
<evidence type="ECO:0000256" key="17">
    <source>
        <dbReference type="SAM" id="Coils"/>
    </source>
</evidence>
<feature type="domain" description="C2H2-type" evidence="20">
    <location>
        <begin position="444"/>
        <end position="471"/>
    </location>
</feature>
<keyword evidence="22" id="KW-1185">Reference proteome</keyword>
<evidence type="ECO:0000256" key="1">
    <source>
        <dbReference type="ARBA" id="ARBA00004123"/>
    </source>
</evidence>
<comment type="subcellular location">
    <subcellularLocation>
        <location evidence="1">Nucleus</location>
    </subcellularLocation>
</comment>
<dbReference type="SUPFAM" id="SSF54160">
    <property type="entry name" value="Chromo domain-like"/>
    <property type="match status" value="2"/>
</dbReference>
<dbReference type="PROSITE" id="PS00028">
    <property type="entry name" value="ZINC_FINGER_C2H2_1"/>
    <property type="match status" value="8"/>
</dbReference>
<keyword evidence="6" id="KW-0227">DNA damage</keyword>
<evidence type="ECO:0000259" key="19">
    <source>
        <dbReference type="PROSITE" id="PS50013"/>
    </source>
</evidence>
<dbReference type="InterPro" id="IPR008251">
    <property type="entry name" value="Chromo_shadow_dom"/>
</dbReference>
<feature type="domain" description="C2H2-type" evidence="20">
    <location>
        <begin position="621"/>
        <end position="649"/>
    </location>
</feature>
<evidence type="ECO:0000313" key="21">
    <source>
        <dbReference type="EMBL" id="OXA64679.1"/>
    </source>
</evidence>
<evidence type="ECO:0000256" key="7">
    <source>
        <dbReference type="ARBA" id="ARBA00022771"/>
    </source>
</evidence>
<dbReference type="FunFam" id="3.30.160.60:FF:000446">
    <property type="entry name" value="Zinc finger protein"/>
    <property type="match status" value="1"/>
</dbReference>
<dbReference type="PANTHER" id="PTHR16515">
    <property type="entry name" value="PR DOMAIN ZINC FINGER PROTEIN"/>
    <property type="match status" value="1"/>
</dbReference>
<dbReference type="SUPFAM" id="SSF88723">
    <property type="entry name" value="PIN domain-like"/>
    <property type="match status" value="1"/>
</dbReference>
<evidence type="ECO:0000256" key="18">
    <source>
        <dbReference type="SAM" id="MobiDB-lite"/>
    </source>
</evidence>
<keyword evidence="4" id="KW-0677">Repeat</keyword>
<dbReference type="SMART" id="SM00300">
    <property type="entry name" value="ChSh"/>
    <property type="match status" value="1"/>
</dbReference>
<dbReference type="InterPro" id="IPR000953">
    <property type="entry name" value="Chromo/chromo_shadow_dom"/>
</dbReference>
<feature type="domain" description="C2H2-type" evidence="20">
    <location>
        <begin position="416"/>
        <end position="443"/>
    </location>
</feature>
<dbReference type="Pfam" id="PF01393">
    <property type="entry name" value="Chromo_shadow"/>
    <property type="match status" value="1"/>
</dbReference>
<evidence type="ECO:0000256" key="5">
    <source>
        <dbReference type="ARBA" id="ARBA00022759"/>
    </source>
</evidence>
<dbReference type="GO" id="GO:0010468">
    <property type="term" value="P:regulation of gene expression"/>
    <property type="evidence" value="ECO:0007669"/>
    <property type="project" value="TreeGrafter"/>
</dbReference>
<evidence type="ECO:0000256" key="10">
    <source>
        <dbReference type="ARBA" id="ARBA00023015"/>
    </source>
</evidence>
<dbReference type="FunFam" id="3.30.160.60:FF:000646">
    <property type="entry name" value="Myeloid zinc finger 1"/>
    <property type="match status" value="1"/>
</dbReference>
<feature type="domain" description="C2H2-type" evidence="20">
    <location>
        <begin position="538"/>
        <end position="565"/>
    </location>
</feature>
<evidence type="ECO:0000256" key="4">
    <source>
        <dbReference type="ARBA" id="ARBA00022737"/>
    </source>
</evidence>
<dbReference type="Pfam" id="PF00752">
    <property type="entry name" value="XPG_N"/>
    <property type="match status" value="1"/>
</dbReference>